<sequence>MIASVSGEAKPRVTMCYPMLSEHPGRGIGDRHTSILGSFAAMNMHQPTGSINAAHLQVQGLVHPQAQRIDGPEVGSHSKSRRRMHDGMDLINRKHFR</sequence>
<name>A0A5C6C5S3_9BACT</name>
<protein>
    <submittedName>
        <fullName evidence="2">Uncharacterized protein</fullName>
    </submittedName>
</protein>
<dbReference type="Proteomes" id="UP000319908">
    <property type="component" value="Unassembled WGS sequence"/>
</dbReference>
<feature type="region of interest" description="Disordered" evidence="1">
    <location>
        <begin position="66"/>
        <end position="97"/>
    </location>
</feature>
<gene>
    <name evidence="2" type="ORF">Poly21_15290</name>
</gene>
<evidence type="ECO:0000256" key="1">
    <source>
        <dbReference type="SAM" id="MobiDB-lite"/>
    </source>
</evidence>
<proteinExistence type="predicted"/>
<evidence type="ECO:0000313" key="2">
    <source>
        <dbReference type="EMBL" id="TWU19357.1"/>
    </source>
</evidence>
<dbReference type="AlphaFoldDB" id="A0A5C6C5S3"/>
<evidence type="ECO:0000313" key="3">
    <source>
        <dbReference type="Proteomes" id="UP000319908"/>
    </source>
</evidence>
<accession>A0A5C6C5S3</accession>
<organism evidence="2 3">
    <name type="scientific">Allorhodopirellula heiligendammensis</name>
    <dbReference type="NCBI Taxonomy" id="2714739"/>
    <lineage>
        <taxon>Bacteria</taxon>
        <taxon>Pseudomonadati</taxon>
        <taxon>Planctomycetota</taxon>
        <taxon>Planctomycetia</taxon>
        <taxon>Pirellulales</taxon>
        <taxon>Pirellulaceae</taxon>
        <taxon>Allorhodopirellula</taxon>
    </lineage>
</organism>
<comment type="caution">
    <text evidence="2">The sequence shown here is derived from an EMBL/GenBank/DDBJ whole genome shotgun (WGS) entry which is preliminary data.</text>
</comment>
<reference evidence="2 3" key="1">
    <citation type="journal article" date="2020" name="Antonie Van Leeuwenhoek">
        <title>Rhodopirellula heiligendammensis sp. nov., Rhodopirellula pilleata sp. nov., and Rhodopirellula solitaria sp. nov. isolated from natural or artificial marine surfaces in Northern Germany and California, USA, and emended description of the genus Rhodopirellula.</title>
        <authorList>
            <person name="Kallscheuer N."/>
            <person name="Wiegand S."/>
            <person name="Jogler M."/>
            <person name="Boedeker C."/>
            <person name="Peeters S.H."/>
            <person name="Rast P."/>
            <person name="Heuer A."/>
            <person name="Jetten M.S.M."/>
            <person name="Rohde M."/>
            <person name="Jogler C."/>
        </authorList>
    </citation>
    <scope>NUCLEOTIDE SEQUENCE [LARGE SCALE GENOMIC DNA]</scope>
    <source>
        <strain evidence="2 3">Poly21</strain>
    </source>
</reference>
<keyword evidence="3" id="KW-1185">Reference proteome</keyword>
<dbReference type="EMBL" id="SJPU01000001">
    <property type="protein sequence ID" value="TWU19357.1"/>
    <property type="molecule type" value="Genomic_DNA"/>
</dbReference>
<feature type="compositionally biased region" description="Basic and acidic residues" evidence="1">
    <location>
        <begin position="85"/>
        <end position="97"/>
    </location>
</feature>